<name>A0A165S007_9AGAM</name>
<reference evidence="1 2" key="1">
    <citation type="journal article" date="2016" name="Mol. Biol. Evol.">
        <title>Comparative Genomics of Early-Diverging Mushroom-Forming Fungi Provides Insights into the Origins of Lignocellulose Decay Capabilities.</title>
        <authorList>
            <person name="Nagy L.G."/>
            <person name="Riley R."/>
            <person name="Tritt A."/>
            <person name="Adam C."/>
            <person name="Daum C."/>
            <person name="Floudas D."/>
            <person name="Sun H."/>
            <person name="Yadav J.S."/>
            <person name="Pangilinan J."/>
            <person name="Larsson K.H."/>
            <person name="Matsuura K."/>
            <person name="Barry K."/>
            <person name="Labutti K."/>
            <person name="Kuo R."/>
            <person name="Ohm R.A."/>
            <person name="Bhattacharya S.S."/>
            <person name="Shirouzu T."/>
            <person name="Yoshinaga Y."/>
            <person name="Martin F.M."/>
            <person name="Grigoriev I.V."/>
            <person name="Hibbett D.S."/>
        </authorList>
    </citation>
    <scope>NUCLEOTIDE SEQUENCE [LARGE SCALE GENOMIC DNA]</scope>
    <source>
        <strain evidence="1 2">HHB14362 ss-1</strain>
    </source>
</reference>
<keyword evidence="2" id="KW-1185">Reference proteome</keyword>
<organism evidence="1 2">
    <name type="scientific">Neolentinus lepideus HHB14362 ss-1</name>
    <dbReference type="NCBI Taxonomy" id="1314782"/>
    <lineage>
        <taxon>Eukaryota</taxon>
        <taxon>Fungi</taxon>
        <taxon>Dikarya</taxon>
        <taxon>Basidiomycota</taxon>
        <taxon>Agaricomycotina</taxon>
        <taxon>Agaricomycetes</taxon>
        <taxon>Gloeophyllales</taxon>
        <taxon>Gloeophyllaceae</taxon>
        <taxon>Neolentinus</taxon>
    </lineage>
</organism>
<proteinExistence type="predicted"/>
<evidence type="ECO:0000313" key="1">
    <source>
        <dbReference type="EMBL" id="KZT24488.1"/>
    </source>
</evidence>
<evidence type="ECO:0000313" key="2">
    <source>
        <dbReference type="Proteomes" id="UP000076761"/>
    </source>
</evidence>
<dbReference type="Proteomes" id="UP000076761">
    <property type="component" value="Unassembled WGS sequence"/>
</dbReference>
<dbReference type="InParanoid" id="A0A165S007"/>
<accession>A0A165S007</accession>
<protein>
    <submittedName>
        <fullName evidence="1">Uncharacterized protein</fullName>
    </submittedName>
</protein>
<dbReference type="AlphaFoldDB" id="A0A165S007"/>
<gene>
    <name evidence="1" type="ORF">NEOLEDRAFT_1067414</name>
</gene>
<dbReference type="OrthoDB" id="2986975at2759"/>
<sequence length="93" mass="10378">MRASRLDGLKESIIPVEPVYQTFRVKVLVEGWKWQTRTVLHYQFLITAAAADAFTDYRAPGQTLPCVIADIVTPPNGRLSLFNLYVALSHSSG</sequence>
<dbReference type="EMBL" id="KV425577">
    <property type="protein sequence ID" value="KZT24488.1"/>
    <property type="molecule type" value="Genomic_DNA"/>
</dbReference>